<dbReference type="STRING" id="1076935.U4L782"/>
<gene>
    <name evidence="10" type="ORF">PCON_12631</name>
</gene>
<evidence type="ECO:0000259" key="9">
    <source>
        <dbReference type="Pfam" id="PF12631"/>
    </source>
</evidence>
<evidence type="ECO:0000256" key="5">
    <source>
        <dbReference type="ARBA" id="ARBA00023134"/>
    </source>
</evidence>
<dbReference type="Gene3D" id="3.30.1360.120">
    <property type="entry name" value="Probable tRNA modification gtpase trme, domain 1"/>
    <property type="match status" value="1"/>
</dbReference>
<protein>
    <submittedName>
        <fullName evidence="10">Similar to tRNA modification GTPase mss1, mitochondrial acc. no. Q9UTE7</fullName>
    </submittedName>
</protein>
<feature type="domain" description="GTP-binding protein TrmE N-terminal" evidence="8">
    <location>
        <begin position="71"/>
        <end position="202"/>
    </location>
</feature>
<evidence type="ECO:0000256" key="4">
    <source>
        <dbReference type="ARBA" id="ARBA00022741"/>
    </source>
</evidence>
<organism evidence="10 11">
    <name type="scientific">Pyronema omphalodes (strain CBS 100304)</name>
    <name type="common">Pyronema confluens</name>
    <dbReference type="NCBI Taxonomy" id="1076935"/>
    <lineage>
        <taxon>Eukaryota</taxon>
        <taxon>Fungi</taxon>
        <taxon>Dikarya</taxon>
        <taxon>Ascomycota</taxon>
        <taxon>Pezizomycotina</taxon>
        <taxon>Pezizomycetes</taxon>
        <taxon>Pezizales</taxon>
        <taxon>Pyronemataceae</taxon>
        <taxon>Pyronema</taxon>
    </lineage>
</organism>
<feature type="region of interest" description="Disordered" evidence="6">
    <location>
        <begin position="26"/>
        <end position="73"/>
    </location>
</feature>
<evidence type="ECO:0000256" key="1">
    <source>
        <dbReference type="ARBA" id="ARBA00004173"/>
    </source>
</evidence>
<dbReference type="eggNOG" id="KOG1191">
    <property type="taxonomic scope" value="Eukaryota"/>
</dbReference>
<dbReference type="GO" id="GO:0030488">
    <property type="term" value="P:tRNA methylation"/>
    <property type="evidence" value="ECO:0007669"/>
    <property type="project" value="TreeGrafter"/>
</dbReference>
<dbReference type="HAMAP" id="MF_00379">
    <property type="entry name" value="GTPase_MnmE"/>
    <property type="match status" value="1"/>
</dbReference>
<dbReference type="Pfam" id="PF01926">
    <property type="entry name" value="MMR_HSR1"/>
    <property type="match status" value="1"/>
</dbReference>
<dbReference type="Proteomes" id="UP000018144">
    <property type="component" value="Unassembled WGS sequence"/>
</dbReference>
<dbReference type="GO" id="GO:0002098">
    <property type="term" value="P:tRNA wobble uridine modification"/>
    <property type="evidence" value="ECO:0007669"/>
    <property type="project" value="TreeGrafter"/>
</dbReference>
<keyword evidence="4" id="KW-0547">Nucleotide-binding</keyword>
<evidence type="ECO:0000313" key="10">
    <source>
        <dbReference type="EMBL" id="CCX13038.1"/>
    </source>
</evidence>
<dbReference type="InterPro" id="IPR027266">
    <property type="entry name" value="TrmE/GcvT-like"/>
</dbReference>
<evidence type="ECO:0000256" key="3">
    <source>
        <dbReference type="ARBA" id="ARBA00022694"/>
    </source>
</evidence>
<dbReference type="InterPro" id="IPR027417">
    <property type="entry name" value="P-loop_NTPase"/>
</dbReference>
<feature type="compositionally biased region" description="Basic residues" evidence="6">
    <location>
        <begin position="49"/>
        <end position="58"/>
    </location>
</feature>
<dbReference type="InterPro" id="IPR006073">
    <property type="entry name" value="GTP-bd"/>
</dbReference>
<dbReference type="CDD" id="cd04164">
    <property type="entry name" value="trmE"/>
    <property type="match status" value="1"/>
</dbReference>
<sequence>MASRLQLTRLSLSQGRSAIAAPGQSILRRSIPALQRHPRRSGSQSQSSHRSRARHLHTTSHPSASSQSSTTIYALSTPPGKSAVAVVRISGPACLDIYTSLTTRLFSEDVPTSILSSPPKPRYAIVRPIYHPDTKELLDPGALCLYFAGPKSHTGEDILELHLHGGPAIIRSVLAAIPLSCGKDIRYAEPGEFTRRAFYNSRLSLPEIEALGEALDATTEEQRKRAVRGNSAKLAERYESWRSSLIEARGELEALIDFAEDQHFEESNKDLVRSVAMQIEALRRRLILHADNSVRGELLKNGISLSLVGAPNAGKSSLLNRVVGREAVIVSDEAGTTRDVVDLAVDVGGFMVVLGDTAGLRVDDVGNKVGRIEEEGIRRAQARAMSGDVVVAVLDIETTDDGRTSLRISDQLEALINEAEDSGKEIVVVLNKIDLLPTGSSQLPMDLARQVSMAFPAVKEDRIFGISCVAGGGKDGIQEFLNGLTSIFKEMTSPLSSGSESSLELYESIGATERQRRLVEECIEHLDEFLEMAKVDTEGEITESLEDADEVDVVVMAEELRAAADCLGRITGRGERSGDVEEVLGVVFEKFCVGK</sequence>
<dbReference type="OrthoDB" id="188276at2759"/>
<dbReference type="Gene3D" id="3.40.50.300">
    <property type="entry name" value="P-loop containing nucleotide triphosphate hydrolases"/>
    <property type="match status" value="1"/>
</dbReference>
<dbReference type="NCBIfam" id="TIGR00231">
    <property type="entry name" value="small_GTP"/>
    <property type="match status" value="1"/>
</dbReference>
<evidence type="ECO:0000313" key="11">
    <source>
        <dbReference type="Proteomes" id="UP000018144"/>
    </source>
</evidence>
<dbReference type="InterPro" id="IPR031168">
    <property type="entry name" value="G_TrmE"/>
</dbReference>
<comment type="similarity">
    <text evidence="2">Belongs to the TRAFAC class TrmE-Era-EngA-EngB-Septin-like GTPase superfamily. TrmE GTPase family.</text>
</comment>
<evidence type="ECO:0000256" key="6">
    <source>
        <dbReference type="SAM" id="MobiDB-lite"/>
    </source>
</evidence>
<dbReference type="GO" id="GO:0003924">
    <property type="term" value="F:GTPase activity"/>
    <property type="evidence" value="ECO:0007669"/>
    <property type="project" value="InterPro"/>
</dbReference>
<dbReference type="InterPro" id="IPR004520">
    <property type="entry name" value="GTPase_MnmE"/>
</dbReference>
<dbReference type="Gene3D" id="1.20.120.430">
    <property type="entry name" value="tRNA modification GTPase MnmE domain 2"/>
    <property type="match status" value="1"/>
</dbReference>
<proteinExistence type="inferred from homology"/>
<dbReference type="InterPro" id="IPR025867">
    <property type="entry name" value="MnmE_helical"/>
</dbReference>
<evidence type="ECO:0000259" key="8">
    <source>
        <dbReference type="Pfam" id="PF10396"/>
    </source>
</evidence>
<dbReference type="Pfam" id="PF10396">
    <property type="entry name" value="TrmE_N"/>
    <property type="match status" value="1"/>
</dbReference>
<dbReference type="GO" id="GO:0005739">
    <property type="term" value="C:mitochondrion"/>
    <property type="evidence" value="ECO:0007669"/>
    <property type="project" value="UniProtKB-SubCell"/>
</dbReference>
<accession>U4L782</accession>
<dbReference type="AlphaFoldDB" id="U4L782"/>
<feature type="domain" description="G" evidence="7">
    <location>
        <begin position="306"/>
        <end position="432"/>
    </location>
</feature>
<feature type="compositionally biased region" description="Low complexity" evidence="6">
    <location>
        <begin position="59"/>
        <end position="71"/>
    </location>
</feature>
<reference evidence="10 11" key="1">
    <citation type="journal article" date="2013" name="PLoS Genet.">
        <title>The genome and development-dependent transcriptomes of Pyronema confluens: a window into fungal evolution.</title>
        <authorList>
            <person name="Traeger S."/>
            <person name="Altegoer F."/>
            <person name="Freitag M."/>
            <person name="Gabaldon T."/>
            <person name="Kempken F."/>
            <person name="Kumar A."/>
            <person name="Marcet-Houben M."/>
            <person name="Poggeler S."/>
            <person name="Stajich J.E."/>
            <person name="Nowrousian M."/>
        </authorList>
    </citation>
    <scope>NUCLEOTIDE SEQUENCE [LARGE SCALE GENOMIC DNA]</scope>
    <source>
        <strain evidence="11">CBS 100304</strain>
        <tissue evidence="10">Vegetative mycelium</tissue>
    </source>
</reference>
<dbReference type="EMBL" id="HF935761">
    <property type="protein sequence ID" value="CCX13038.1"/>
    <property type="molecule type" value="Genomic_DNA"/>
</dbReference>
<dbReference type="GO" id="GO:0005525">
    <property type="term" value="F:GTP binding"/>
    <property type="evidence" value="ECO:0007669"/>
    <property type="project" value="UniProtKB-KW"/>
</dbReference>
<name>U4L782_PYROM</name>
<evidence type="ECO:0000256" key="2">
    <source>
        <dbReference type="ARBA" id="ARBA00011043"/>
    </source>
</evidence>
<dbReference type="PANTHER" id="PTHR42714">
    <property type="entry name" value="TRNA MODIFICATION GTPASE GTPBP3"/>
    <property type="match status" value="1"/>
</dbReference>
<dbReference type="InterPro" id="IPR005225">
    <property type="entry name" value="Small_GTP-bd"/>
</dbReference>
<dbReference type="SUPFAM" id="SSF52540">
    <property type="entry name" value="P-loop containing nucleoside triphosphate hydrolases"/>
    <property type="match status" value="1"/>
</dbReference>
<keyword evidence="5" id="KW-0342">GTP-binding</keyword>
<dbReference type="InterPro" id="IPR018948">
    <property type="entry name" value="GTP-bd_TrmE_N"/>
</dbReference>
<comment type="subcellular location">
    <subcellularLocation>
        <location evidence="1">Mitochondrion</location>
    </subcellularLocation>
</comment>
<keyword evidence="3" id="KW-0819">tRNA processing</keyword>
<dbReference type="Pfam" id="PF12631">
    <property type="entry name" value="MnmE_helical"/>
    <property type="match status" value="1"/>
</dbReference>
<dbReference type="OMA" id="VQIGFHI"/>
<keyword evidence="11" id="KW-1185">Reference proteome</keyword>
<dbReference type="PANTHER" id="PTHR42714:SF2">
    <property type="entry name" value="TRNA MODIFICATION GTPASE GTPBP3, MITOCHONDRIAL"/>
    <property type="match status" value="1"/>
</dbReference>
<evidence type="ECO:0000259" key="7">
    <source>
        <dbReference type="Pfam" id="PF01926"/>
    </source>
</evidence>
<dbReference type="CDD" id="cd14858">
    <property type="entry name" value="TrmE_N"/>
    <property type="match status" value="1"/>
</dbReference>
<dbReference type="InterPro" id="IPR027368">
    <property type="entry name" value="MnmE_dom2"/>
</dbReference>
<dbReference type="FunFam" id="3.30.1360.120:FF:000007">
    <property type="entry name" value="tRNA modification GTPase GTPBP3, mitochondrial"/>
    <property type="match status" value="1"/>
</dbReference>
<feature type="domain" description="MnmE helical" evidence="9">
    <location>
        <begin position="205"/>
        <end position="592"/>
    </location>
</feature>